<dbReference type="AlphaFoldDB" id="X1MUY3"/>
<comment type="caution">
    <text evidence="1">The sequence shown here is derived from an EMBL/GenBank/DDBJ whole genome shotgun (WGS) entry which is preliminary data.</text>
</comment>
<accession>X1MUY3</accession>
<organism evidence="1">
    <name type="scientific">marine sediment metagenome</name>
    <dbReference type="NCBI Taxonomy" id="412755"/>
    <lineage>
        <taxon>unclassified sequences</taxon>
        <taxon>metagenomes</taxon>
        <taxon>ecological metagenomes</taxon>
    </lineage>
</organism>
<name>X1MUY3_9ZZZZ</name>
<dbReference type="EMBL" id="BARV01012978">
    <property type="protein sequence ID" value="GAI10194.1"/>
    <property type="molecule type" value="Genomic_DNA"/>
</dbReference>
<protein>
    <submittedName>
        <fullName evidence="1">Uncharacterized protein</fullName>
    </submittedName>
</protein>
<feature type="non-terminal residue" evidence="1">
    <location>
        <position position="32"/>
    </location>
</feature>
<reference evidence="1" key="1">
    <citation type="journal article" date="2014" name="Front. Microbiol.">
        <title>High frequency of phylogenetically diverse reductive dehalogenase-homologous genes in deep subseafloor sedimentary metagenomes.</title>
        <authorList>
            <person name="Kawai M."/>
            <person name="Futagami T."/>
            <person name="Toyoda A."/>
            <person name="Takaki Y."/>
            <person name="Nishi S."/>
            <person name="Hori S."/>
            <person name="Arai W."/>
            <person name="Tsubouchi T."/>
            <person name="Morono Y."/>
            <person name="Uchiyama I."/>
            <person name="Ito T."/>
            <person name="Fujiyama A."/>
            <person name="Inagaki F."/>
            <person name="Takami H."/>
        </authorList>
    </citation>
    <scope>NUCLEOTIDE SEQUENCE</scope>
    <source>
        <strain evidence="1">Expedition CK06-06</strain>
    </source>
</reference>
<sequence>MISDASAANFFSIEEMLANIFQKVLGVSLSLP</sequence>
<gene>
    <name evidence="1" type="ORF">S06H3_23740</name>
</gene>
<evidence type="ECO:0000313" key="1">
    <source>
        <dbReference type="EMBL" id="GAI10194.1"/>
    </source>
</evidence>
<proteinExistence type="predicted"/>